<feature type="transmembrane region" description="Helical" evidence="1">
    <location>
        <begin position="50"/>
        <end position="71"/>
    </location>
</feature>
<evidence type="ECO:0000313" key="3">
    <source>
        <dbReference type="Proteomes" id="UP000766570"/>
    </source>
</evidence>
<keyword evidence="3" id="KW-1185">Reference proteome</keyword>
<keyword evidence="1" id="KW-0812">Transmembrane</keyword>
<evidence type="ECO:0000256" key="1">
    <source>
        <dbReference type="SAM" id="Phobius"/>
    </source>
</evidence>
<gene>
    <name evidence="2" type="ORF">JOF46_001611</name>
</gene>
<sequence>MNSLMKLIGPAISIAAGFLGGKIVDKAWIGFTGQQPPKHGNKEAQAEATMRQAIGFAVLSAVTAALIQVLTDRGTQRAIAKFSKKA</sequence>
<reference evidence="2 3" key="1">
    <citation type="submission" date="2021-03" db="EMBL/GenBank/DDBJ databases">
        <title>Sequencing the genomes of 1000 actinobacteria strains.</title>
        <authorList>
            <person name="Klenk H.-P."/>
        </authorList>
    </citation>
    <scope>NUCLEOTIDE SEQUENCE [LARGE SCALE GENOMIC DNA]</scope>
    <source>
        <strain evidence="2 3">DSM 15454</strain>
    </source>
</reference>
<accession>A0ABS4WBX3</accession>
<keyword evidence="1" id="KW-0472">Membrane</keyword>
<dbReference type="EMBL" id="JAGIOE010000001">
    <property type="protein sequence ID" value="MBP2373699.1"/>
    <property type="molecule type" value="Genomic_DNA"/>
</dbReference>
<dbReference type="InterPro" id="IPR025329">
    <property type="entry name" value="DUF4235"/>
</dbReference>
<keyword evidence="1" id="KW-1133">Transmembrane helix</keyword>
<dbReference type="Pfam" id="PF14019">
    <property type="entry name" value="DUF4235"/>
    <property type="match status" value="1"/>
</dbReference>
<comment type="caution">
    <text evidence="2">The sequence shown here is derived from an EMBL/GenBank/DDBJ whole genome shotgun (WGS) entry which is preliminary data.</text>
</comment>
<evidence type="ECO:0008006" key="4">
    <source>
        <dbReference type="Google" id="ProtNLM"/>
    </source>
</evidence>
<name>A0ABS4WBX3_9MICC</name>
<dbReference type="RefSeq" id="WP_209906849.1">
    <property type="nucleotide sequence ID" value="NZ_BAAAMI010000011.1"/>
</dbReference>
<proteinExistence type="predicted"/>
<evidence type="ECO:0000313" key="2">
    <source>
        <dbReference type="EMBL" id="MBP2373699.1"/>
    </source>
</evidence>
<protein>
    <recommendedName>
        <fullName evidence="4">DUF4235 domain-containing protein</fullName>
    </recommendedName>
</protein>
<organism evidence="2 3">
    <name type="scientific">Paeniglutamicibacter psychrophenolicus</name>
    <dbReference type="NCBI Taxonomy" id="257454"/>
    <lineage>
        <taxon>Bacteria</taxon>
        <taxon>Bacillati</taxon>
        <taxon>Actinomycetota</taxon>
        <taxon>Actinomycetes</taxon>
        <taxon>Micrococcales</taxon>
        <taxon>Micrococcaceae</taxon>
        <taxon>Paeniglutamicibacter</taxon>
    </lineage>
</organism>
<dbReference type="Proteomes" id="UP000766570">
    <property type="component" value="Unassembled WGS sequence"/>
</dbReference>